<evidence type="ECO:0000256" key="15">
    <source>
        <dbReference type="SAM" id="Phobius"/>
    </source>
</evidence>
<dbReference type="PANTHER" id="PTHR24421">
    <property type="entry name" value="NITRATE/NITRITE SENSOR PROTEIN NARX-RELATED"/>
    <property type="match status" value="1"/>
</dbReference>
<sequence>MTEQRTGTLRLLTWALHAAVAVLLLIGVIRLLGGPSGGATERGGWQIALGCATAVLFALAYAWGSVPNRFTSPRAARWWLAGVTACWVLLMVFAAEFAWLAFPLFFLHLHLLRRWHAVVAIVVMTIMVIAAQGLHAGRLQVAMVLGPIVGAAFSVVGALAYEALYAESAARAASLAELRATRAELARSQREAGRLGEQERLAREIHDTLAQGLSSLVLLGRSARTELAAGTPEGRDRAAGLLAEIEQVAGDNLGEARRFVRELTPPDLGEGDLVAAIGRLVDREQASSQLRCELRVTGRPTVLPTPIATGLLRAAQASLANVRQHARAAHCVLTLGFLGDQVTLDVFDDGIGFDPERAASPESFGLPGMRGRIEQLGGRVEVESAPGAGTVIGIRVPLPTGHGSTS</sequence>
<dbReference type="PANTHER" id="PTHR24421:SF62">
    <property type="entry name" value="SENSORY TRANSDUCTION HISTIDINE KINASE"/>
    <property type="match status" value="1"/>
</dbReference>
<comment type="cofactor">
    <cofactor evidence="2">
        <name>[4Fe-4S] cluster</name>
        <dbReference type="ChEBI" id="CHEBI:49883"/>
    </cofactor>
</comment>
<accession>A0A4R6LX93</accession>
<keyword evidence="6" id="KW-0479">Metal-binding</keyword>
<dbReference type="InterPro" id="IPR050482">
    <property type="entry name" value="Sensor_HK_TwoCompSys"/>
</dbReference>
<feature type="domain" description="Histidine kinase/HSP90-like ATPase" evidence="16">
    <location>
        <begin position="306"/>
        <end position="400"/>
    </location>
</feature>
<organism evidence="17 18">
    <name type="scientific">Enemella evansiae</name>
    <dbReference type="NCBI Taxonomy" id="2016499"/>
    <lineage>
        <taxon>Bacteria</taxon>
        <taxon>Bacillati</taxon>
        <taxon>Actinomycetota</taxon>
        <taxon>Actinomycetes</taxon>
        <taxon>Propionibacteriales</taxon>
        <taxon>Propionibacteriaceae</taxon>
        <taxon>Enemella</taxon>
    </lineage>
</organism>
<dbReference type="EC" id="2.7.13.3" evidence="4"/>
<comment type="catalytic activity">
    <reaction evidence="1">
        <text>ATP + protein L-histidine = ADP + protein N-phospho-L-histidine.</text>
        <dbReference type="EC" id="2.7.13.3"/>
    </reaction>
</comment>
<evidence type="ECO:0000256" key="10">
    <source>
        <dbReference type="ARBA" id="ARBA00023004"/>
    </source>
</evidence>
<keyword evidence="12" id="KW-0411">Iron-sulfur</keyword>
<evidence type="ECO:0000256" key="8">
    <source>
        <dbReference type="ARBA" id="ARBA00022679"/>
    </source>
</evidence>
<dbReference type="InterPro" id="IPR017205">
    <property type="entry name" value="Sig_transdc_His_kinase_ChrS"/>
</dbReference>
<reference evidence="17 18" key="1">
    <citation type="submission" date="2017-07" db="EMBL/GenBank/DDBJ databases">
        <title>Draft whole genome sequences of clinical Proprionibacteriaceae strains.</title>
        <authorList>
            <person name="Bernier A.-M."/>
            <person name="Bernard K."/>
            <person name="Domingo M.-C."/>
        </authorList>
    </citation>
    <scope>NUCLEOTIDE SEQUENCE [LARGE SCALE GENOMIC DNA]</scope>
    <source>
        <strain evidence="17 18">NML 030167</strain>
    </source>
</reference>
<dbReference type="Pfam" id="PF07730">
    <property type="entry name" value="HisKA_3"/>
    <property type="match status" value="1"/>
</dbReference>
<dbReference type="SUPFAM" id="SSF55874">
    <property type="entry name" value="ATPase domain of HSP90 chaperone/DNA topoisomerase II/histidine kinase"/>
    <property type="match status" value="1"/>
</dbReference>
<dbReference type="Proteomes" id="UP000215896">
    <property type="component" value="Unassembled WGS sequence"/>
</dbReference>
<keyword evidence="6" id="KW-0004">4Fe-4S</keyword>
<evidence type="ECO:0000313" key="17">
    <source>
        <dbReference type="EMBL" id="OYO14368.1"/>
    </source>
</evidence>
<keyword evidence="10" id="KW-0408">Iron</keyword>
<protein>
    <recommendedName>
        <fullName evidence="5">Oxygen sensor histidine kinase NreB</fullName>
        <ecNumber evidence="4">2.7.13.3</ecNumber>
    </recommendedName>
    <alternativeName>
        <fullName evidence="14">Nitrogen regulation protein B</fullName>
    </alternativeName>
</protein>
<dbReference type="PIRSF" id="PIRSF037434">
    <property type="entry name" value="STHK_ChrS"/>
    <property type="match status" value="1"/>
</dbReference>
<keyword evidence="15" id="KW-0472">Membrane</keyword>
<dbReference type="GO" id="GO:0005737">
    <property type="term" value="C:cytoplasm"/>
    <property type="evidence" value="ECO:0007669"/>
    <property type="project" value="UniProtKB-SubCell"/>
</dbReference>
<dbReference type="CDD" id="cd16917">
    <property type="entry name" value="HATPase_UhpB-NarQ-NarX-like"/>
    <property type="match status" value="1"/>
</dbReference>
<comment type="subcellular location">
    <subcellularLocation>
        <location evidence="3">Cytoplasm</location>
    </subcellularLocation>
</comment>
<dbReference type="PRINTS" id="PR00344">
    <property type="entry name" value="BCTRLSENSOR"/>
</dbReference>
<dbReference type="InterPro" id="IPR004358">
    <property type="entry name" value="Sig_transdc_His_kin-like_C"/>
</dbReference>
<evidence type="ECO:0000259" key="16">
    <source>
        <dbReference type="SMART" id="SM00387"/>
    </source>
</evidence>
<feature type="transmembrane region" description="Helical" evidence="15">
    <location>
        <begin position="12"/>
        <end position="33"/>
    </location>
</feature>
<dbReference type="InterPro" id="IPR003594">
    <property type="entry name" value="HATPase_dom"/>
</dbReference>
<keyword evidence="18" id="KW-1185">Reference proteome</keyword>
<dbReference type="OrthoDB" id="144293at2"/>
<keyword evidence="7" id="KW-0963">Cytoplasm</keyword>
<evidence type="ECO:0000256" key="1">
    <source>
        <dbReference type="ARBA" id="ARBA00000085"/>
    </source>
</evidence>
<dbReference type="RefSeq" id="WP_094355372.1">
    <property type="nucleotide sequence ID" value="NZ_NMVK01000002.1"/>
</dbReference>
<evidence type="ECO:0000256" key="6">
    <source>
        <dbReference type="ARBA" id="ARBA00022485"/>
    </source>
</evidence>
<evidence type="ECO:0000256" key="11">
    <source>
        <dbReference type="ARBA" id="ARBA00023012"/>
    </source>
</evidence>
<evidence type="ECO:0000256" key="3">
    <source>
        <dbReference type="ARBA" id="ARBA00004496"/>
    </source>
</evidence>
<accession>A0A255GET8</accession>
<dbReference type="GO" id="GO:0051539">
    <property type="term" value="F:4 iron, 4 sulfur cluster binding"/>
    <property type="evidence" value="ECO:0007669"/>
    <property type="project" value="UniProtKB-KW"/>
</dbReference>
<feature type="transmembrane region" description="Helical" evidence="15">
    <location>
        <begin position="114"/>
        <end position="134"/>
    </location>
</feature>
<gene>
    <name evidence="17" type="ORF">CGZ94_07065</name>
</gene>
<feature type="transmembrane region" description="Helical" evidence="15">
    <location>
        <begin position="141"/>
        <end position="161"/>
    </location>
</feature>
<dbReference type="EMBL" id="NMVO01000012">
    <property type="protein sequence ID" value="OYO14368.1"/>
    <property type="molecule type" value="Genomic_DNA"/>
</dbReference>
<keyword evidence="8" id="KW-0808">Transferase</keyword>
<feature type="transmembrane region" description="Helical" evidence="15">
    <location>
        <begin position="45"/>
        <end position="66"/>
    </location>
</feature>
<evidence type="ECO:0000256" key="14">
    <source>
        <dbReference type="ARBA" id="ARBA00030800"/>
    </source>
</evidence>
<dbReference type="InterPro" id="IPR036890">
    <property type="entry name" value="HATPase_C_sf"/>
</dbReference>
<dbReference type="AlphaFoldDB" id="A0A255GET8"/>
<evidence type="ECO:0000256" key="2">
    <source>
        <dbReference type="ARBA" id="ARBA00001966"/>
    </source>
</evidence>
<evidence type="ECO:0000256" key="5">
    <source>
        <dbReference type="ARBA" id="ARBA00017322"/>
    </source>
</evidence>
<evidence type="ECO:0000256" key="13">
    <source>
        <dbReference type="ARBA" id="ARBA00024827"/>
    </source>
</evidence>
<keyword evidence="15" id="KW-0812">Transmembrane</keyword>
<evidence type="ECO:0000256" key="9">
    <source>
        <dbReference type="ARBA" id="ARBA00022777"/>
    </source>
</evidence>
<feature type="transmembrane region" description="Helical" evidence="15">
    <location>
        <begin position="78"/>
        <end position="102"/>
    </location>
</feature>
<dbReference type="GO" id="GO:0000155">
    <property type="term" value="F:phosphorelay sensor kinase activity"/>
    <property type="evidence" value="ECO:0007669"/>
    <property type="project" value="InterPro"/>
</dbReference>
<comment type="function">
    <text evidence="13">Member of the two-component regulatory system NreB/NreC involved in the control of dissimilatory nitrate/nitrite reduction in response to oxygen. NreB functions as a direct oxygen sensor histidine kinase which is autophosphorylated, in the absence of oxygen, probably at the conserved histidine residue, and transfers its phosphate group probably to a conserved aspartate residue of NreC. NreB/NreC activates the expression of the nitrate (narGHJI) and nitrite (nir) reductase operons, as well as the putative nitrate transporter gene narT.</text>
</comment>
<dbReference type="SMART" id="SM00387">
    <property type="entry name" value="HATPase_c"/>
    <property type="match status" value="1"/>
</dbReference>
<comment type="caution">
    <text evidence="17">The sequence shown here is derived from an EMBL/GenBank/DDBJ whole genome shotgun (WGS) entry which is preliminary data.</text>
</comment>
<keyword evidence="11" id="KW-0902">Two-component regulatory system</keyword>
<evidence type="ECO:0000256" key="7">
    <source>
        <dbReference type="ARBA" id="ARBA00022490"/>
    </source>
</evidence>
<evidence type="ECO:0000256" key="4">
    <source>
        <dbReference type="ARBA" id="ARBA00012438"/>
    </source>
</evidence>
<dbReference type="InterPro" id="IPR011712">
    <property type="entry name" value="Sig_transdc_His_kin_sub3_dim/P"/>
</dbReference>
<dbReference type="Gene3D" id="3.30.565.10">
    <property type="entry name" value="Histidine kinase-like ATPase, C-terminal domain"/>
    <property type="match status" value="1"/>
</dbReference>
<proteinExistence type="predicted"/>
<dbReference type="GO" id="GO:0016020">
    <property type="term" value="C:membrane"/>
    <property type="evidence" value="ECO:0007669"/>
    <property type="project" value="InterPro"/>
</dbReference>
<dbReference type="Gene3D" id="1.20.5.1930">
    <property type="match status" value="1"/>
</dbReference>
<dbReference type="Pfam" id="PF02518">
    <property type="entry name" value="HATPase_c"/>
    <property type="match status" value="1"/>
</dbReference>
<keyword evidence="9 17" id="KW-0418">Kinase</keyword>
<name>A0A255GET8_9ACTN</name>
<keyword evidence="15" id="KW-1133">Transmembrane helix</keyword>
<evidence type="ECO:0000313" key="18">
    <source>
        <dbReference type="Proteomes" id="UP000215896"/>
    </source>
</evidence>
<evidence type="ECO:0000256" key="12">
    <source>
        <dbReference type="ARBA" id="ARBA00023014"/>
    </source>
</evidence>
<dbReference type="GO" id="GO:0046983">
    <property type="term" value="F:protein dimerization activity"/>
    <property type="evidence" value="ECO:0007669"/>
    <property type="project" value="InterPro"/>
</dbReference>